<dbReference type="EMBL" id="FNZA01000004">
    <property type="protein sequence ID" value="SEJ13303.1"/>
    <property type="molecule type" value="Genomic_DNA"/>
</dbReference>
<reference evidence="4" key="1">
    <citation type="submission" date="2016-10" db="EMBL/GenBank/DDBJ databases">
        <authorList>
            <person name="Varghese N."/>
            <person name="Submissions S."/>
        </authorList>
    </citation>
    <scope>NUCLEOTIDE SEQUENCE [LARGE SCALE GENOMIC DNA]</scope>
    <source>
        <strain evidence="4">CGMCC 1.10218</strain>
    </source>
</reference>
<evidence type="ECO:0000313" key="3">
    <source>
        <dbReference type="EMBL" id="SEJ13303.1"/>
    </source>
</evidence>
<evidence type="ECO:0000259" key="2">
    <source>
        <dbReference type="Pfam" id="PF13360"/>
    </source>
</evidence>
<accession>A0A1H6W8S7</accession>
<feature type="domain" description="Pyrrolo-quinoline quinone repeat" evidence="2">
    <location>
        <begin position="86"/>
        <end position="242"/>
    </location>
</feature>
<proteinExistence type="predicted"/>
<protein>
    <submittedName>
        <fullName evidence="3">PQQ-like domain-containing protein</fullName>
    </submittedName>
</protein>
<dbReference type="Pfam" id="PF13360">
    <property type="entry name" value="PQQ_2"/>
    <property type="match status" value="1"/>
</dbReference>
<dbReference type="InterPro" id="IPR002372">
    <property type="entry name" value="PQQ_rpt_dom"/>
</dbReference>
<dbReference type="InterPro" id="IPR011047">
    <property type="entry name" value="Quinoprotein_ADH-like_sf"/>
</dbReference>
<dbReference type="RefSeq" id="WP_092263868.1">
    <property type="nucleotide sequence ID" value="NZ_FNZA01000004.1"/>
</dbReference>
<dbReference type="AlphaFoldDB" id="A0A1H6W8S7"/>
<dbReference type="Gene3D" id="2.130.10.10">
    <property type="entry name" value="YVTN repeat-like/Quinoprotein amine dehydrogenase"/>
    <property type="match status" value="1"/>
</dbReference>
<evidence type="ECO:0000256" key="1">
    <source>
        <dbReference type="SAM" id="SignalP"/>
    </source>
</evidence>
<gene>
    <name evidence="3" type="ORF">SAMN04488058_10493</name>
</gene>
<organism evidence="3 4">
    <name type="scientific">Deinococcus reticulitermitis</name>
    <dbReference type="NCBI Taxonomy" id="856736"/>
    <lineage>
        <taxon>Bacteria</taxon>
        <taxon>Thermotogati</taxon>
        <taxon>Deinococcota</taxon>
        <taxon>Deinococci</taxon>
        <taxon>Deinococcales</taxon>
        <taxon>Deinococcaceae</taxon>
        <taxon>Deinococcus</taxon>
    </lineage>
</organism>
<feature type="signal peptide" evidence="1">
    <location>
        <begin position="1"/>
        <end position="21"/>
    </location>
</feature>
<keyword evidence="1" id="KW-0732">Signal</keyword>
<evidence type="ECO:0000313" key="4">
    <source>
        <dbReference type="Proteomes" id="UP000199223"/>
    </source>
</evidence>
<dbReference type="OrthoDB" id="9816081at2"/>
<keyword evidence="4" id="KW-1185">Reference proteome</keyword>
<name>A0A1H6W8S7_9DEIO</name>
<dbReference type="InterPro" id="IPR015943">
    <property type="entry name" value="WD40/YVTN_repeat-like_dom_sf"/>
</dbReference>
<dbReference type="Proteomes" id="UP000199223">
    <property type="component" value="Unassembled WGS sequence"/>
</dbReference>
<feature type="chain" id="PRO_5011593533" evidence="1">
    <location>
        <begin position="22"/>
        <end position="442"/>
    </location>
</feature>
<sequence length="442" mass="47743">MRASLLAWLAALALGLTSAQSATSPELSFRSNSAPPRLSDREVVAPTPARWTAPVGYSDENRMVGVGGGVVVTLWQDTLIGRDFVTGRVLWKKYGYGEGFAVSDEYVAALARTGELLVADVKTGRERWRRKAALSVSDLRWLGGLLTFWGVPFGGEQPRLIGLEGPTGRPRWLSAPGDRLVGREGDLLLTQRQTVSGTPPGFTAWDVASGQRRWRVDAVAYLGRSGNRLDFQRAPERVPLTGGVGTLNLLAVQARSGEEKPWTLRLNFPEVKTLQGASASQVKLGAECAWVGVWANKWSDALQLVGCQRRDGSGPGRQVGTRGMGGARWLGGPLGGRLWFTNGECCVWTGKAANVLTPTFTPHGPGERLSRFDLTGGRAVVASTDGQVLVYHPDRLQTPPYGTVPLVVSRHVTRSRAFGPSVIYQGHLLVQGEGEVQVFPTR</sequence>
<dbReference type="SUPFAM" id="SSF50998">
    <property type="entry name" value="Quinoprotein alcohol dehydrogenase-like"/>
    <property type="match status" value="1"/>
</dbReference>
<dbReference type="STRING" id="856736.SAMN04488058_10493"/>